<evidence type="ECO:0000313" key="8">
    <source>
        <dbReference type="Proteomes" id="UP001148614"/>
    </source>
</evidence>
<dbReference type="InterPro" id="IPR020904">
    <property type="entry name" value="Sc_DH/Rdtase_CS"/>
</dbReference>
<dbReference type="Gene3D" id="3.40.50.1820">
    <property type="entry name" value="alpha/beta hydrolase"/>
    <property type="match status" value="1"/>
</dbReference>
<dbReference type="PANTHER" id="PTHR45527">
    <property type="entry name" value="NONRIBOSOMAL PEPTIDE SYNTHETASE"/>
    <property type="match status" value="1"/>
</dbReference>
<dbReference type="Gene3D" id="3.30.300.30">
    <property type="match status" value="2"/>
</dbReference>
<accession>A0A9W8NL86</accession>
<dbReference type="InterPro" id="IPR029058">
    <property type="entry name" value="AB_hydrolase_fold"/>
</dbReference>
<reference evidence="7" key="1">
    <citation type="submission" date="2022-07" db="EMBL/GenBank/DDBJ databases">
        <title>Genome Sequence of Xylaria arbuscula.</title>
        <authorList>
            <person name="Buettner E."/>
        </authorList>
    </citation>
    <scope>NUCLEOTIDE SEQUENCE</scope>
    <source>
        <strain evidence="7">VT107</strain>
    </source>
</reference>
<dbReference type="CDD" id="cd19542">
    <property type="entry name" value="CT_NRPS-like"/>
    <property type="match status" value="1"/>
</dbReference>
<evidence type="ECO:0000256" key="4">
    <source>
        <dbReference type="ARBA" id="ARBA00022857"/>
    </source>
</evidence>
<dbReference type="Pfam" id="PF00550">
    <property type="entry name" value="PP-binding"/>
    <property type="match status" value="2"/>
</dbReference>
<evidence type="ECO:0000256" key="1">
    <source>
        <dbReference type="ARBA" id="ARBA00022450"/>
    </source>
</evidence>
<dbReference type="SUPFAM" id="SSF51735">
    <property type="entry name" value="NAD(P)-binding Rossmann-fold domains"/>
    <property type="match status" value="1"/>
</dbReference>
<dbReference type="NCBIfam" id="TIGR01733">
    <property type="entry name" value="AA-adenyl-dom"/>
    <property type="match status" value="2"/>
</dbReference>
<dbReference type="InterPro" id="IPR036291">
    <property type="entry name" value="NAD(P)-bd_dom_sf"/>
</dbReference>
<dbReference type="FunFam" id="3.40.50.720:FF:000261">
    <property type="entry name" value="NADPH-dependent 1-acyldihydroxyacetone phosphate reductase"/>
    <property type="match status" value="1"/>
</dbReference>
<dbReference type="GO" id="GO:0005737">
    <property type="term" value="C:cytoplasm"/>
    <property type="evidence" value="ECO:0007669"/>
    <property type="project" value="TreeGrafter"/>
</dbReference>
<evidence type="ECO:0000256" key="3">
    <source>
        <dbReference type="ARBA" id="ARBA00022598"/>
    </source>
</evidence>
<name>A0A9W8NL86_9PEZI</name>
<dbReference type="Pfam" id="PF00501">
    <property type="entry name" value="AMP-binding"/>
    <property type="match status" value="2"/>
</dbReference>
<dbReference type="GO" id="GO:0031177">
    <property type="term" value="F:phosphopantetheine binding"/>
    <property type="evidence" value="ECO:0007669"/>
    <property type="project" value="InterPro"/>
</dbReference>
<dbReference type="SUPFAM" id="SSF47336">
    <property type="entry name" value="ACP-like"/>
    <property type="match status" value="2"/>
</dbReference>
<comment type="caution">
    <text evidence="7">The sequence shown here is derived from an EMBL/GenBank/DDBJ whole genome shotgun (WGS) entry which is preliminary data.</text>
</comment>
<keyword evidence="8" id="KW-1185">Reference proteome</keyword>
<evidence type="ECO:0000259" key="6">
    <source>
        <dbReference type="PROSITE" id="PS50075"/>
    </source>
</evidence>
<dbReference type="Pfam" id="PF00106">
    <property type="entry name" value="adh_short"/>
    <property type="match status" value="1"/>
</dbReference>
<dbReference type="PROSITE" id="PS50075">
    <property type="entry name" value="CARRIER"/>
    <property type="match status" value="2"/>
</dbReference>
<dbReference type="InterPro" id="IPR057326">
    <property type="entry name" value="KR_dom"/>
</dbReference>
<evidence type="ECO:0000313" key="7">
    <source>
        <dbReference type="EMBL" id="KAJ3579228.1"/>
    </source>
</evidence>
<keyword evidence="4" id="KW-0521">NADP</keyword>
<dbReference type="PROSITE" id="PS00455">
    <property type="entry name" value="AMP_BINDING"/>
    <property type="match status" value="2"/>
</dbReference>
<dbReference type="Gene3D" id="3.30.559.10">
    <property type="entry name" value="Chloramphenicol acetyltransferase-like domain"/>
    <property type="match status" value="3"/>
</dbReference>
<dbReference type="GO" id="GO:0016491">
    <property type="term" value="F:oxidoreductase activity"/>
    <property type="evidence" value="ECO:0007669"/>
    <property type="project" value="UniProtKB-KW"/>
</dbReference>
<dbReference type="EMBL" id="JANPWZ010000118">
    <property type="protein sequence ID" value="KAJ3579228.1"/>
    <property type="molecule type" value="Genomic_DNA"/>
</dbReference>
<feature type="domain" description="Carrier" evidence="6">
    <location>
        <begin position="2075"/>
        <end position="2149"/>
    </location>
</feature>
<dbReference type="InterPro" id="IPR002347">
    <property type="entry name" value="SDR_fam"/>
</dbReference>
<keyword evidence="2" id="KW-0597">Phosphoprotein</keyword>
<evidence type="ECO:0000256" key="2">
    <source>
        <dbReference type="ARBA" id="ARBA00022553"/>
    </source>
</evidence>
<dbReference type="InterPro" id="IPR025110">
    <property type="entry name" value="AMP-bd_C"/>
</dbReference>
<dbReference type="InterPro" id="IPR045851">
    <property type="entry name" value="AMP-bd_C_sf"/>
</dbReference>
<dbReference type="Gene3D" id="3.30.559.30">
    <property type="entry name" value="Nonribosomal peptide synthetase, condensation domain"/>
    <property type="match status" value="3"/>
</dbReference>
<dbReference type="CDD" id="cd05918">
    <property type="entry name" value="A_NRPS_SidN3_like"/>
    <property type="match status" value="1"/>
</dbReference>
<dbReference type="Gene3D" id="2.30.38.10">
    <property type="entry name" value="Luciferase, Domain 3"/>
    <property type="match status" value="1"/>
</dbReference>
<dbReference type="PROSITE" id="PS00061">
    <property type="entry name" value="ADH_SHORT"/>
    <property type="match status" value="1"/>
</dbReference>
<dbReference type="GO" id="GO:0044550">
    <property type="term" value="P:secondary metabolite biosynthetic process"/>
    <property type="evidence" value="ECO:0007669"/>
    <property type="project" value="TreeGrafter"/>
</dbReference>
<keyword evidence="5" id="KW-0560">Oxidoreductase</keyword>
<dbReference type="SMART" id="SM00822">
    <property type="entry name" value="PKS_KR"/>
    <property type="match status" value="1"/>
</dbReference>
<dbReference type="InterPro" id="IPR010071">
    <property type="entry name" value="AA_adenyl_dom"/>
</dbReference>
<dbReference type="SUPFAM" id="SSF56801">
    <property type="entry name" value="Acetyl-CoA synthetase-like"/>
    <property type="match status" value="2"/>
</dbReference>
<keyword evidence="3" id="KW-0436">Ligase</keyword>
<dbReference type="InterPro" id="IPR020845">
    <property type="entry name" value="AMP-binding_CS"/>
</dbReference>
<dbReference type="Pfam" id="PF00668">
    <property type="entry name" value="Condensation"/>
    <property type="match status" value="3"/>
</dbReference>
<dbReference type="InterPro" id="IPR006162">
    <property type="entry name" value="Ppantetheine_attach_site"/>
</dbReference>
<dbReference type="Pfam" id="PF13193">
    <property type="entry name" value="AMP-binding_C"/>
    <property type="match status" value="1"/>
</dbReference>
<dbReference type="InterPro" id="IPR001242">
    <property type="entry name" value="Condensation_dom"/>
</dbReference>
<feature type="domain" description="Carrier" evidence="6">
    <location>
        <begin position="1001"/>
        <end position="1077"/>
    </location>
</feature>
<dbReference type="InterPro" id="IPR036736">
    <property type="entry name" value="ACP-like_sf"/>
</dbReference>
<dbReference type="InterPro" id="IPR009081">
    <property type="entry name" value="PP-bd_ACP"/>
</dbReference>
<dbReference type="CDD" id="cd05930">
    <property type="entry name" value="A_NRPS"/>
    <property type="match status" value="1"/>
</dbReference>
<dbReference type="InterPro" id="IPR023213">
    <property type="entry name" value="CAT-like_dom_sf"/>
</dbReference>
<dbReference type="GO" id="GO:0043041">
    <property type="term" value="P:amino acid activation for nonribosomal peptide biosynthetic process"/>
    <property type="evidence" value="ECO:0007669"/>
    <property type="project" value="TreeGrafter"/>
</dbReference>
<dbReference type="Gene3D" id="3.40.50.720">
    <property type="entry name" value="NAD(P)-binding Rossmann-like Domain"/>
    <property type="match status" value="1"/>
</dbReference>
<dbReference type="PANTHER" id="PTHR45527:SF1">
    <property type="entry name" value="FATTY ACID SYNTHASE"/>
    <property type="match status" value="1"/>
</dbReference>
<dbReference type="InterPro" id="IPR000873">
    <property type="entry name" value="AMP-dep_synth/lig_dom"/>
</dbReference>
<dbReference type="PRINTS" id="PR00080">
    <property type="entry name" value="SDRFAMILY"/>
</dbReference>
<organism evidence="7 8">
    <name type="scientific">Xylaria arbuscula</name>
    <dbReference type="NCBI Taxonomy" id="114810"/>
    <lineage>
        <taxon>Eukaryota</taxon>
        <taxon>Fungi</taxon>
        <taxon>Dikarya</taxon>
        <taxon>Ascomycota</taxon>
        <taxon>Pezizomycotina</taxon>
        <taxon>Sordariomycetes</taxon>
        <taxon>Xylariomycetidae</taxon>
        <taxon>Xylariales</taxon>
        <taxon>Xylariaceae</taxon>
        <taxon>Xylaria</taxon>
    </lineage>
</organism>
<dbReference type="SUPFAM" id="SSF52777">
    <property type="entry name" value="CoA-dependent acyltransferases"/>
    <property type="match status" value="6"/>
</dbReference>
<dbReference type="Gene3D" id="1.10.1200.10">
    <property type="entry name" value="ACP-like"/>
    <property type="match status" value="1"/>
</dbReference>
<gene>
    <name evidence="7" type="ORF">NPX13_g1335</name>
</gene>
<dbReference type="SMART" id="SM00823">
    <property type="entry name" value="PKS_PP"/>
    <property type="match status" value="2"/>
</dbReference>
<dbReference type="Gene3D" id="3.40.50.12780">
    <property type="entry name" value="N-terminal domain of ligase-like"/>
    <property type="match status" value="1"/>
</dbReference>
<dbReference type="Proteomes" id="UP001148614">
    <property type="component" value="Unassembled WGS sequence"/>
</dbReference>
<dbReference type="CDD" id="cd19531">
    <property type="entry name" value="LCL_NRPS-like"/>
    <property type="match status" value="1"/>
</dbReference>
<dbReference type="VEuPathDB" id="FungiDB:F4678DRAFT_105565"/>
<dbReference type="PROSITE" id="PS00012">
    <property type="entry name" value="PHOSPHOPANTETHEINE"/>
    <property type="match status" value="2"/>
</dbReference>
<dbReference type="VEuPathDB" id="FungiDB:F4678DRAFT_438811"/>
<keyword evidence="1" id="KW-0596">Phosphopantetheine</keyword>
<protein>
    <recommendedName>
        <fullName evidence="6">Carrier domain-containing protein</fullName>
    </recommendedName>
</protein>
<dbReference type="InterPro" id="IPR042099">
    <property type="entry name" value="ANL_N_sf"/>
</dbReference>
<evidence type="ECO:0000256" key="5">
    <source>
        <dbReference type="ARBA" id="ARBA00023002"/>
    </source>
</evidence>
<dbReference type="GO" id="GO:0016874">
    <property type="term" value="F:ligase activity"/>
    <property type="evidence" value="ECO:0007669"/>
    <property type="project" value="UniProtKB-KW"/>
</dbReference>
<sequence length="2889" mass="319448">MAITGPLILDDASEHHDNIYKQAAWHFGLKRDAIESVLPCTPFQCDVIDCVADDARRAIGHVVYELPSHVDLDRLAAAWKEVTRQTAALRTCIFKSKTGDYSQVILSKSFTWAHLTLFETSLDWKESVVQDEAGAGMTGPRCNRYVVLRGRENEQRVLIWTFHHALVDKALRQRVLQQVQAIYDGYKPLISDHIVVPPKFQGMKSEDAAQFWQEHFDGLSASIFPTLPSQVSVPRPDSQLQHRISHQCSAQQTWSNTAICRAALSVLLARATHAEEALFGVLTERPDMADEGDYSVDGFTRALTPMRVFCDPDQSVSDVMKAVTTYDNAMNSYGNAGLCNIRRAGEDASAACGFQTILLITGGDASQTQGHGLHRTVEEPDDFAPFTNRALLLRCHVLDDSTIITAQYDQRVIDELQMTRFLRQLGSLIQHFLGDVVDLPLVGQLNPITEEDREEIANWNSRPPRVEEGLIHDLVAASAVDIPEKVAVSAWDGDWTYAELETVSSRLAAHIQRLDLSQGQNVVPLCFERSKWVAAGMLAVLKSGRAFTLIDPSLPQARIAQICRQTSATFALTSKLQLGTMNTIVDQCILIDDDNFLSFPGAEDWIKPTINPRDLAYVLFTSGSTGEPKGAMIEHQAFVSRVLECGRALGINSDTRSLQFASYAFGSFMVEIIVTLIHGGCTCIPSEDDRMNNVPGFIRNWDVNWALLTPSFIATIDPNSVPGLRTLASAGEPISASLRDTWASRVQLLNAYGLSEVSIICSATKISPMFSEPRNVCQAVAARYWVVDLNEFNRLAPIGCIGELVIESPGVARGYIVAPPQGSSRFISSVPDWYPSRQLLDGVKFYRTGDLVCYRSDGSVLYLGRADSQVKIRGQRVETGEVETRLREQSSDHIIPVVEAIKRSGPSGDSTYLIAFLIESSKGARDMDARLLDTSSAMTRNKKLRLVLPQHSIPAYYVLMGHLPQTATGKTDRRRLRSIANKLLDDLFETVTPESTVISKSSVTTPEAKLKELWYRGLDLDPNSDSKGANFFELGGSSITAMKMVNMAGLADIDLKVTDIFENPTLSGLTRAVCSNSPPHAAVPTTTHEGYVEQSFSQGRLWFLEQLQSETSSYLISCAVRMRGTLNTDALSTALLALEKRHETLRTTFEEQDGVGMQVVHSSCMNKLRVIDVSDENGGYLQALRKEQTTPFDLTSEAGWRVSLIRLEKNDHIISIVMHHIISDGWSVDVLCRELSQFYTAALQGRDPLLVVKPLSINYRDFSVWQREQAQAAEHQRQLEYWTTQLLDSSPAELLADLPRPKTLSGQAGSVPVTIEGELYEKLLRFSKAHRATSFAVLLATFRAAHYRLTGAEDATIGAPNANRNRPELEDMIGFFVNTQCMRITVKANDTFESLVLQARSTVAASFENQDVPFDRVVSAVLPGARDMSRNPLVQLIFAMHSQQDLGTFELEGLEAEPIASPVTTRFDAEFHLFQGTGKLTGQVIFAADLFKLENIQNVVDVFKMTLRQGLDQAQTSIAVLPLADGLTSIRTMGLLEIERTEYPRESSVVDVFSEQVSRRSEALAVMDSTSRLTYAELDHQSDRLAKWLRRRNMAAETVVGVLAPRSCQTIITFLGILKANLAYLPLDVRAPTARLETILSALPGKRHLILCFDPMASLIQLPGVELVRISDILKQCDTNGLNGKLGGALERPSATSLAHVIFTSGSTGKPKGVMVEHRNIVRLARASTPRLPSTATMAHLSTIAFDAATWEIYSALLNGGSLVCIDYMTSIDSEALDAVFAREQVQVALLTPALLKQCLTNNPDMLTRLDVLISGGDRLDGQDAIAAKELVRNGVYNAYGPTENGVISAIYTLGKNDSFTNGVPIGRSISNSGAYIMDPQQQLVPVGVMGELVVTGDGLARGYTDPTFDIDRFVQVTIDGQLMRAYRTGDRARYRPEDGQIEFFGRMDQQIKIRGHRIEPAEVERAMLEDDLVRDAVVVIRNQEGQGAEMIGFALSRGDPSIEKNNVGNHDRQLATRIRERLQGSLPSYMVPARIVVVDQMPINSSGKVDRKELTRRAQVLREPETASTPVRVVPRDEIEAMVCEEFSDVLGIDVGITDNFFKLGGHSLLATKLAARVSRRLDARVSVKDIFDHPVPGQLANKLKLTRSDSYSQPNGSQAESNSSFQLLGLDDPQAFVQQELHPQLKHPHDEILDVYPATRLQKRYLHYPLTGKPWPLAPFNIDFPADTNLASLIKACKSLVEYFDCFRTFFLPAAGELYQVVLKHLDVPIEVIQTDEDINDATNAFLDRAVKNPVTLEEQPMLRISILRKRGAPLRVILRMNHVCYDALSLEHMLQALHALYNGNKPAAPPRFVEYMQHAANSRRGGYEFWHSVLQNSSMTIMEDVRGNTSQQATPVIGTYVASKAIDVSPQAGAGSGITQATVFATACAFMLSMATGSRDIVFGRLLSGRQGLPVAIQNTVGPCTNQVPVRVRLDGAANSRELLAQVQNQYINSIPFETLGFDEIKDNCTSWPDTVTNYSCNVAYQSFDAHPQSVMQGQRVQMGVLPQLENLVEQGLIHDVNIIGDVDIEASRLQITIFKRFREMARPKPGQKTVLVTGCTPGGIGHSLCLEYHKQGLHVIATARRPEVIAELADLGMSVVALDVTNADSIKKCHEEVAKINGGKLDILVNNAGRTHTHPALDISLPDVRGTFETNVFAIMAMVQAFIDQLAAAKGLIINISSLSSITPYLFGSVYCASKAAVNAYSRTLRLELAPLGVRVMVSMTGTVKSNTASQGHRVLPENSVYQRIKHIFEWRLVWSQGNETMDTATFAKKLVADSLKPERPLWLRTWFGRPDWLWYGGMARVVWFGHSLGEWVVDAICWNKFRMPEIVKLLSDDAAQKKLK</sequence>
<dbReference type="FunFam" id="3.30.300.30:FF:000015">
    <property type="entry name" value="Nonribosomal peptide synthase SidD"/>
    <property type="match status" value="2"/>
</dbReference>
<proteinExistence type="predicted"/>
<dbReference type="InterPro" id="IPR020806">
    <property type="entry name" value="PKS_PP-bd"/>
</dbReference>
<dbReference type="CDD" id="cd19545">
    <property type="entry name" value="FUM14_C_NRPS-like"/>
    <property type="match status" value="1"/>
</dbReference>
<dbReference type="Gene3D" id="3.40.50.980">
    <property type="match status" value="2"/>
</dbReference>